<evidence type="ECO:0000256" key="7">
    <source>
        <dbReference type="ARBA" id="ARBA00012505"/>
    </source>
</evidence>
<evidence type="ECO:0000256" key="5">
    <source>
        <dbReference type="ARBA" id="ARBA00004971"/>
    </source>
</evidence>
<evidence type="ECO:0000256" key="9">
    <source>
        <dbReference type="ARBA" id="ARBA00022617"/>
    </source>
</evidence>
<evidence type="ECO:0000256" key="6">
    <source>
        <dbReference type="ARBA" id="ARBA00011738"/>
    </source>
</evidence>
<proteinExistence type="predicted"/>
<sequence length="551" mass="60666">MLSLSRRWPPSLLTSALQRCPRKVNTQAVRAVQTKTSTKYGRNLFWGSVIAGSLGTGLFLFYGQDSLNASRSLSTVKPSPPSGPLYSQDDVAQHNSLQNGIWVTFEGHVYDITEFVGQHPGGDKILLAAGGAIEPFWAMYAVHQTDEVLKMLAEYRIGELKAEDKKTAVDTNDPYRNDPERHPSLVVRSKKPFNAETPLALLGDSLVTPTPLFYVRNHLPVPDVDPNSYRLEINLGNGTKPLTLSLDELRKKFKQHTLTVAIQCAGNRRDEMNGIKKVKGLTWAEGAIGNAQWTGVKLRDVLLAAGFKDSDIDDAKHVQFEGLDVDVSKAPYGASMSLGKAMDAKSDVLIAFAMNGEDIPKDHGYPVRIIVPGVVGARQVKWLSRVVIADEESRCHWQRNDYKGFSPSTDWDTVDFTSMPSIQDLPVQSAICEPANGAVLEAGTDEFTVKGYAWSGGGRGIVRVDVSPDGGKTWQIAELKKSEQPEGKAWGWTLWEATIPVENRESVDVCCKAIDSSYNNQPENVAPIWNLRGVLSTAWHRVKVTVPPDEE</sequence>
<keyword evidence="13" id="KW-0496">Mitochondrion</keyword>
<dbReference type="EC" id="1.8.3.1" evidence="7"/>
<protein>
    <recommendedName>
        <fullName evidence="14">Sulfite oxidase</fullName>
        <ecNumber evidence="7">1.8.3.1</ecNumber>
    </recommendedName>
</protein>
<comment type="pathway">
    <text evidence="4">Sulfur metabolism.</text>
</comment>
<evidence type="ECO:0000256" key="14">
    <source>
        <dbReference type="ARBA" id="ARBA00070338"/>
    </source>
</evidence>
<dbReference type="PROSITE" id="PS00559">
    <property type="entry name" value="MOLYBDOPTERIN_EUK"/>
    <property type="match status" value="1"/>
</dbReference>
<comment type="caution">
    <text evidence="15">The sequence shown here is derived from an EMBL/GenBank/DDBJ whole genome shotgun (WGS) entry which is preliminary data.</text>
</comment>
<dbReference type="PROSITE" id="PS50255">
    <property type="entry name" value="CYTOCHROME_B5_2"/>
    <property type="match status" value="1"/>
</dbReference>
<dbReference type="PRINTS" id="PR00407">
    <property type="entry name" value="EUMOPTERIN"/>
</dbReference>
<keyword evidence="9" id="KW-0349">Heme</keyword>
<dbReference type="InterPro" id="IPR036400">
    <property type="entry name" value="Cyt_B5-like_heme/steroid_sf"/>
</dbReference>
<dbReference type="Gene3D" id="2.60.40.650">
    <property type="match status" value="1"/>
</dbReference>
<dbReference type="InterPro" id="IPR001199">
    <property type="entry name" value="Cyt_B5-like_heme/steroid-bd"/>
</dbReference>
<comment type="subunit">
    <text evidence="6">Homodimer.</text>
</comment>
<dbReference type="InterPro" id="IPR022407">
    <property type="entry name" value="OxRdtase_Mopterin_BS"/>
</dbReference>
<keyword evidence="12" id="KW-0408">Iron</keyword>
<dbReference type="Gene3D" id="3.10.120.10">
    <property type="entry name" value="Cytochrome b5-like heme/steroid binding domain"/>
    <property type="match status" value="1"/>
</dbReference>
<dbReference type="Pfam" id="PF03404">
    <property type="entry name" value="Mo-co_dimer"/>
    <property type="match status" value="1"/>
</dbReference>
<organism evidence="15 16">
    <name type="scientific">Paramuricea clavata</name>
    <name type="common">Red gorgonian</name>
    <name type="synonym">Violescent sea-whip</name>
    <dbReference type="NCBI Taxonomy" id="317549"/>
    <lineage>
        <taxon>Eukaryota</taxon>
        <taxon>Metazoa</taxon>
        <taxon>Cnidaria</taxon>
        <taxon>Anthozoa</taxon>
        <taxon>Octocorallia</taxon>
        <taxon>Malacalcyonacea</taxon>
        <taxon>Plexauridae</taxon>
        <taxon>Paramuricea</taxon>
    </lineage>
</organism>
<dbReference type="GO" id="GO:0043546">
    <property type="term" value="F:molybdopterin cofactor binding"/>
    <property type="evidence" value="ECO:0007669"/>
    <property type="project" value="InterPro"/>
</dbReference>
<dbReference type="GO" id="GO:0030151">
    <property type="term" value="F:molybdenum ion binding"/>
    <property type="evidence" value="ECO:0007669"/>
    <property type="project" value="InterPro"/>
</dbReference>
<dbReference type="GO" id="GO:0008482">
    <property type="term" value="F:sulfite oxidase activity"/>
    <property type="evidence" value="ECO:0007669"/>
    <property type="project" value="UniProtKB-EC"/>
</dbReference>
<keyword evidence="10" id="KW-0479">Metal-binding</keyword>
<dbReference type="AlphaFoldDB" id="A0A6S7GLG6"/>
<evidence type="ECO:0000256" key="10">
    <source>
        <dbReference type="ARBA" id="ARBA00022723"/>
    </source>
</evidence>
<dbReference type="Pfam" id="PF00174">
    <property type="entry name" value="Oxidored_molyb"/>
    <property type="match status" value="1"/>
</dbReference>
<dbReference type="InterPro" id="IPR008335">
    <property type="entry name" value="Mopterin_OxRdtase_euk"/>
</dbReference>
<dbReference type="FunFam" id="3.10.120.10:FF:000007">
    <property type="entry name" value="Sulfite oxidase, mitochondrial"/>
    <property type="match status" value="1"/>
</dbReference>
<dbReference type="Proteomes" id="UP001152795">
    <property type="component" value="Unassembled WGS sequence"/>
</dbReference>
<dbReference type="SUPFAM" id="SSF56524">
    <property type="entry name" value="Oxidoreductase molybdopterin-binding domain"/>
    <property type="match status" value="1"/>
</dbReference>
<evidence type="ECO:0000256" key="11">
    <source>
        <dbReference type="ARBA" id="ARBA00023002"/>
    </source>
</evidence>
<dbReference type="GO" id="GO:0005758">
    <property type="term" value="C:mitochondrial intermembrane space"/>
    <property type="evidence" value="ECO:0007669"/>
    <property type="project" value="UniProtKB-SubCell"/>
</dbReference>
<evidence type="ECO:0000256" key="2">
    <source>
        <dbReference type="ARBA" id="ARBA00001970"/>
    </source>
</evidence>
<evidence type="ECO:0000256" key="4">
    <source>
        <dbReference type="ARBA" id="ARBA00004678"/>
    </source>
</evidence>
<dbReference type="Gene3D" id="3.90.420.10">
    <property type="entry name" value="Oxidoreductase, molybdopterin-binding domain"/>
    <property type="match status" value="1"/>
</dbReference>
<dbReference type="CDD" id="cd02111">
    <property type="entry name" value="eukary_SO_Moco"/>
    <property type="match status" value="1"/>
</dbReference>
<dbReference type="InterPro" id="IPR036374">
    <property type="entry name" value="OxRdtase_Mopterin-bd_sf"/>
</dbReference>
<evidence type="ECO:0000256" key="12">
    <source>
        <dbReference type="ARBA" id="ARBA00023004"/>
    </source>
</evidence>
<comment type="cofactor">
    <cofactor evidence="2">
        <name>heme b</name>
        <dbReference type="ChEBI" id="CHEBI:60344"/>
    </cofactor>
</comment>
<dbReference type="SUPFAM" id="SSF81296">
    <property type="entry name" value="E set domains"/>
    <property type="match status" value="1"/>
</dbReference>
<comment type="pathway">
    <text evidence="5">Energy metabolism; sulfur metabolism.</text>
</comment>
<evidence type="ECO:0000256" key="13">
    <source>
        <dbReference type="ARBA" id="ARBA00023128"/>
    </source>
</evidence>
<dbReference type="GO" id="GO:0020037">
    <property type="term" value="F:heme binding"/>
    <property type="evidence" value="ECO:0007669"/>
    <property type="project" value="TreeGrafter"/>
</dbReference>
<dbReference type="FunFam" id="3.90.420.10:FF:000002">
    <property type="entry name" value="sulfite oxidase, mitochondrial"/>
    <property type="match status" value="1"/>
</dbReference>
<dbReference type="UniPathway" id="UPA00096"/>
<dbReference type="GO" id="GO:0006790">
    <property type="term" value="P:sulfur compound metabolic process"/>
    <property type="evidence" value="ECO:0007669"/>
    <property type="project" value="UniProtKB-UniPathway"/>
</dbReference>
<dbReference type="SUPFAM" id="SSF55856">
    <property type="entry name" value="Cytochrome b5-like heme/steroid binding domain"/>
    <property type="match status" value="1"/>
</dbReference>
<evidence type="ECO:0000256" key="1">
    <source>
        <dbReference type="ARBA" id="ARBA00001924"/>
    </source>
</evidence>
<dbReference type="PANTHER" id="PTHR19372">
    <property type="entry name" value="SULFITE REDUCTASE"/>
    <property type="match status" value="1"/>
</dbReference>
<dbReference type="OrthoDB" id="10051395at2759"/>
<dbReference type="EMBL" id="CACRXK020002031">
    <property type="protein sequence ID" value="CAB3992353.1"/>
    <property type="molecule type" value="Genomic_DNA"/>
</dbReference>
<evidence type="ECO:0000256" key="8">
    <source>
        <dbReference type="ARBA" id="ARBA00022505"/>
    </source>
</evidence>
<dbReference type="PRINTS" id="PR00363">
    <property type="entry name" value="CYTOCHROMEB5"/>
</dbReference>
<dbReference type="InterPro" id="IPR005066">
    <property type="entry name" value="MoCF_OxRdtse_dimer"/>
</dbReference>
<keyword evidence="16" id="KW-1185">Reference proteome</keyword>
<reference evidence="15" key="1">
    <citation type="submission" date="2020-04" db="EMBL/GenBank/DDBJ databases">
        <authorList>
            <person name="Alioto T."/>
            <person name="Alioto T."/>
            <person name="Gomez Garrido J."/>
        </authorList>
    </citation>
    <scope>NUCLEOTIDE SEQUENCE</scope>
    <source>
        <strain evidence="15">A484AB</strain>
    </source>
</reference>
<comment type="cofactor">
    <cofactor evidence="1">
        <name>Mo-molybdopterin</name>
        <dbReference type="ChEBI" id="CHEBI:71302"/>
    </cofactor>
</comment>
<dbReference type="PANTHER" id="PTHR19372:SF7">
    <property type="entry name" value="SULFITE OXIDASE, MITOCHONDRIAL"/>
    <property type="match status" value="1"/>
</dbReference>
<comment type="subcellular location">
    <subcellularLocation>
        <location evidence="3">Mitochondrion intermembrane space</location>
    </subcellularLocation>
</comment>
<dbReference type="Pfam" id="PF00173">
    <property type="entry name" value="Cyt-b5"/>
    <property type="match status" value="1"/>
</dbReference>
<name>A0A6S7GLG6_PARCT</name>
<dbReference type="SMART" id="SM01117">
    <property type="entry name" value="Cyt-b5"/>
    <property type="match status" value="1"/>
</dbReference>
<dbReference type="SMR" id="A0A6S7GLG6"/>
<keyword evidence="8" id="KW-0500">Molybdenum</keyword>
<keyword evidence="11" id="KW-0560">Oxidoreductase</keyword>
<evidence type="ECO:0000256" key="3">
    <source>
        <dbReference type="ARBA" id="ARBA00004569"/>
    </source>
</evidence>
<evidence type="ECO:0000313" key="15">
    <source>
        <dbReference type="EMBL" id="CAB3992353.1"/>
    </source>
</evidence>
<gene>
    <name evidence="15" type="ORF">PACLA_8A070145</name>
</gene>
<accession>A0A6S7GLG6</accession>
<dbReference type="InterPro" id="IPR000572">
    <property type="entry name" value="OxRdtase_Mopterin-bd_dom"/>
</dbReference>
<evidence type="ECO:0000313" key="16">
    <source>
        <dbReference type="Proteomes" id="UP001152795"/>
    </source>
</evidence>
<dbReference type="InterPro" id="IPR014756">
    <property type="entry name" value="Ig_E-set"/>
</dbReference>
<dbReference type="FunFam" id="2.60.40.650:FF:000002">
    <property type="entry name" value="sulfite oxidase"/>
    <property type="match status" value="1"/>
</dbReference>